<proteinExistence type="predicted"/>
<sequence>MFTDAQRIYPAYELDIAPQREAAWIELFNQGIAAYSEGDVEGAIEAWKLAEMMWDLRPDASLNLAGLFKDQRRWDDAIGAYQRAIAGLERKPVTRVLPQEELHAREEQRIRTEASLAELLLFTDRFAEAETLLRRHLERDPTSVRVRADLAAALNESGKETEAVAIYTGLLSETGLEAKDLFNIGIALYRANDFMAAAEAFERLTNLQPNSRDAWFNYTNSLFAAESWESLAAVGDRLTEVDPLGESAGLIAARAHLELGDEQSAVEGLDRTESAPIHLEGLRLLTSGPGTSILGQVVGNAAEPGTSVRLRFTFYGTNGALGTEPFTVSAPSQGTRERFEVSFAGQATAYRYELLSPPIP</sequence>
<dbReference type="PANTHER" id="PTHR45586:SF1">
    <property type="entry name" value="LIPOPOLYSACCHARIDE ASSEMBLY PROTEIN B"/>
    <property type="match status" value="1"/>
</dbReference>
<keyword evidence="2" id="KW-0802">TPR repeat</keyword>
<organism evidence="3">
    <name type="scientific">marine metagenome</name>
    <dbReference type="NCBI Taxonomy" id="408172"/>
    <lineage>
        <taxon>unclassified sequences</taxon>
        <taxon>metagenomes</taxon>
        <taxon>ecological metagenomes</taxon>
    </lineage>
</organism>
<dbReference type="InterPro" id="IPR051012">
    <property type="entry name" value="CellSynth/LPSAsmb/PSIAsmb"/>
</dbReference>
<dbReference type="SMART" id="SM00028">
    <property type="entry name" value="TPR"/>
    <property type="match status" value="4"/>
</dbReference>
<gene>
    <name evidence="3" type="ORF">METZ01_LOCUS23917</name>
</gene>
<reference evidence="3" key="1">
    <citation type="submission" date="2018-05" db="EMBL/GenBank/DDBJ databases">
        <authorList>
            <person name="Lanie J.A."/>
            <person name="Ng W.-L."/>
            <person name="Kazmierczak K.M."/>
            <person name="Andrzejewski T.M."/>
            <person name="Davidsen T.M."/>
            <person name="Wayne K.J."/>
            <person name="Tettelin H."/>
            <person name="Glass J.I."/>
            <person name="Rusch D."/>
            <person name="Podicherti R."/>
            <person name="Tsui H.-C.T."/>
            <person name="Winkler M.E."/>
        </authorList>
    </citation>
    <scope>NUCLEOTIDE SEQUENCE</scope>
</reference>
<dbReference type="InterPro" id="IPR011990">
    <property type="entry name" value="TPR-like_helical_dom_sf"/>
</dbReference>
<keyword evidence="1" id="KW-0677">Repeat</keyword>
<dbReference type="InterPro" id="IPR019734">
    <property type="entry name" value="TPR_rpt"/>
</dbReference>
<protein>
    <recommendedName>
        <fullName evidence="4">Tetratricopeptide repeat protein</fullName>
    </recommendedName>
</protein>
<dbReference type="SUPFAM" id="SSF48452">
    <property type="entry name" value="TPR-like"/>
    <property type="match status" value="2"/>
</dbReference>
<name>A0A381Q095_9ZZZZ</name>
<dbReference type="PANTHER" id="PTHR45586">
    <property type="entry name" value="TPR REPEAT-CONTAINING PROTEIN PA4667"/>
    <property type="match status" value="1"/>
</dbReference>
<evidence type="ECO:0000256" key="2">
    <source>
        <dbReference type="ARBA" id="ARBA00022803"/>
    </source>
</evidence>
<dbReference type="Pfam" id="PF13432">
    <property type="entry name" value="TPR_16"/>
    <property type="match status" value="3"/>
</dbReference>
<dbReference type="PROSITE" id="PS50005">
    <property type="entry name" value="TPR"/>
    <property type="match status" value="1"/>
</dbReference>
<evidence type="ECO:0008006" key="4">
    <source>
        <dbReference type="Google" id="ProtNLM"/>
    </source>
</evidence>
<accession>A0A381Q095</accession>
<dbReference type="AlphaFoldDB" id="A0A381Q095"/>
<evidence type="ECO:0000313" key="3">
    <source>
        <dbReference type="EMBL" id="SUZ71063.1"/>
    </source>
</evidence>
<dbReference type="Gene3D" id="1.25.40.10">
    <property type="entry name" value="Tetratricopeptide repeat domain"/>
    <property type="match status" value="3"/>
</dbReference>
<dbReference type="EMBL" id="UINC01001110">
    <property type="protein sequence ID" value="SUZ71063.1"/>
    <property type="molecule type" value="Genomic_DNA"/>
</dbReference>
<evidence type="ECO:0000256" key="1">
    <source>
        <dbReference type="ARBA" id="ARBA00022737"/>
    </source>
</evidence>